<evidence type="ECO:0000313" key="1">
    <source>
        <dbReference type="EMBL" id="CRL60184.1"/>
    </source>
</evidence>
<dbReference type="EMBL" id="CVRY01000002">
    <property type="protein sequence ID" value="CRL60184.1"/>
    <property type="molecule type" value="Genomic_DNA"/>
</dbReference>
<dbReference type="AlphaFoldDB" id="A0A0G4Q3G7"/>
<gene>
    <name evidence="1" type="ORF">BN1804_00797</name>
</gene>
<name>A0A0G4Q3G7_9GAMM</name>
<organism evidence="1 2">
    <name type="scientific">Proteus penneri</name>
    <dbReference type="NCBI Taxonomy" id="102862"/>
    <lineage>
        <taxon>Bacteria</taxon>
        <taxon>Pseudomonadati</taxon>
        <taxon>Pseudomonadota</taxon>
        <taxon>Gammaproteobacteria</taxon>
        <taxon>Enterobacterales</taxon>
        <taxon>Morganellaceae</taxon>
        <taxon>Proteus</taxon>
    </lineage>
</organism>
<accession>A0A0G4Q3G7</accession>
<dbReference type="RefSeq" id="WP_072063061.1">
    <property type="nucleotide sequence ID" value="NZ_CVRY01000002.1"/>
</dbReference>
<dbReference type="NCBIfam" id="TIGR02681">
    <property type="entry name" value="phage_pRha"/>
    <property type="match status" value="1"/>
</dbReference>
<dbReference type="InterPro" id="IPR014054">
    <property type="entry name" value="Phage_regulatory_Rha"/>
</dbReference>
<dbReference type="Proteomes" id="UP000183920">
    <property type="component" value="Unassembled WGS sequence"/>
</dbReference>
<evidence type="ECO:0000313" key="2">
    <source>
        <dbReference type="Proteomes" id="UP000183920"/>
    </source>
</evidence>
<dbReference type="Pfam" id="PF09669">
    <property type="entry name" value="Phage_pRha"/>
    <property type="match status" value="1"/>
</dbReference>
<reference evidence="2" key="1">
    <citation type="submission" date="2015-06" db="EMBL/GenBank/DDBJ databases">
        <authorList>
            <person name="Urmite Genomes"/>
        </authorList>
    </citation>
    <scope>NUCLEOTIDE SEQUENCE [LARGE SCALE GENOMIC DNA]</scope>
    <source>
        <strain evidence="2">CSUR P1867</strain>
    </source>
</reference>
<protein>
    <submittedName>
        <fullName evidence="1">Phage regulatory protein Rha (Phage_pRha)</fullName>
    </submittedName>
</protein>
<proteinExistence type="predicted"/>
<sequence>MKHLIKKSGNQPVVTTDVIANEFGRDHFRVMNSIESLIASQHLGASDFRASSYVTKQKKELPCYELTERGFLIAMPFIGGEKARDGQVRLVDSFIQFREKAAREAKVQIERNIARMEYKPMTDAVKESKIQEGKEPAHYHFSNEADLINRIVLGVSSAKFRKDNDIGKTDPIRDYLSHQQIHAITELQRANTVFISMGWDFEQRKESLKGLFNKNHKQPLIDEIHRLAA</sequence>